<sequence>MSKPVASETIKRNEAQESGGERGAGDEGVEDEEGTLEAAVAESLPISTVVSTVPAATNQFMFTDDFKRLLVGLVMGDKLMKLRLATQAWKRVVDAFIDKGVESG</sequence>
<dbReference type="EMBL" id="BLQM01000076">
    <property type="protein sequence ID" value="GMH60128.1"/>
    <property type="molecule type" value="Genomic_DNA"/>
</dbReference>
<evidence type="ECO:0000313" key="3">
    <source>
        <dbReference type="Proteomes" id="UP001162640"/>
    </source>
</evidence>
<proteinExistence type="predicted"/>
<comment type="caution">
    <text evidence="2">The sequence shown here is derived from an EMBL/GenBank/DDBJ whole genome shotgun (WGS) entry which is preliminary data.</text>
</comment>
<evidence type="ECO:0000256" key="1">
    <source>
        <dbReference type="SAM" id="MobiDB-lite"/>
    </source>
</evidence>
<organism evidence="2 3">
    <name type="scientific">Triparma laevis f. inornata</name>
    <dbReference type="NCBI Taxonomy" id="1714386"/>
    <lineage>
        <taxon>Eukaryota</taxon>
        <taxon>Sar</taxon>
        <taxon>Stramenopiles</taxon>
        <taxon>Ochrophyta</taxon>
        <taxon>Bolidophyceae</taxon>
        <taxon>Parmales</taxon>
        <taxon>Triparmaceae</taxon>
        <taxon>Triparma</taxon>
    </lineage>
</organism>
<gene>
    <name evidence="2" type="ORF">TL16_g02981</name>
</gene>
<evidence type="ECO:0000313" key="2">
    <source>
        <dbReference type="EMBL" id="GMH60128.1"/>
    </source>
</evidence>
<protein>
    <submittedName>
        <fullName evidence="2">Uncharacterized protein</fullName>
    </submittedName>
</protein>
<dbReference type="Proteomes" id="UP001162640">
    <property type="component" value="Unassembled WGS sequence"/>
</dbReference>
<feature type="region of interest" description="Disordered" evidence="1">
    <location>
        <begin position="1"/>
        <end position="35"/>
    </location>
</feature>
<dbReference type="AlphaFoldDB" id="A0A9W6ZZW5"/>
<reference evidence="3" key="1">
    <citation type="journal article" date="2023" name="Commun. Biol.">
        <title>Genome analysis of Parmales, the sister group of diatoms, reveals the evolutionary specialization of diatoms from phago-mixotrophs to photoautotrophs.</title>
        <authorList>
            <person name="Ban H."/>
            <person name="Sato S."/>
            <person name="Yoshikawa S."/>
            <person name="Yamada K."/>
            <person name="Nakamura Y."/>
            <person name="Ichinomiya M."/>
            <person name="Sato N."/>
            <person name="Blanc-Mathieu R."/>
            <person name="Endo H."/>
            <person name="Kuwata A."/>
            <person name="Ogata H."/>
        </authorList>
    </citation>
    <scope>NUCLEOTIDE SEQUENCE [LARGE SCALE GENOMIC DNA]</scope>
</reference>
<accession>A0A9W6ZZW5</accession>
<name>A0A9W6ZZW5_9STRA</name>
<feature type="compositionally biased region" description="Basic and acidic residues" evidence="1">
    <location>
        <begin position="9"/>
        <end position="25"/>
    </location>
</feature>